<reference evidence="1 2" key="1">
    <citation type="submission" date="2017-11" db="EMBL/GenBank/DDBJ databases">
        <title>Genomic Encyclopedia of Archaeal and Bacterial Type Strains, Phase II (KMG-II): From Individual Species to Whole Genera.</title>
        <authorList>
            <person name="Goeker M."/>
        </authorList>
    </citation>
    <scope>NUCLEOTIDE SEQUENCE [LARGE SCALE GENOMIC DNA]</scope>
    <source>
        <strain evidence="1 2">DSM 28175</strain>
    </source>
</reference>
<proteinExistence type="predicted"/>
<accession>A0A2H9VRZ5</accession>
<evidence type="ECO:0000313" key="1">
    <source>
        <dbReference type="EMBL" id="PJJ83590.1"/>
    </source>
</evidence>
<dbReference type="EMBL" id="PGFJ01000001">
    <property type="protein sequence ID" value="PJJ83590.1"/>
    <property type="molecule type" value="Genomic_DNA"/>
</dbReference>
<evidence type="ECO:0008006" key="3">
    <source>
        <dbReference type="Google" id="ProtNLM"/>
    </source>
</evidence>
<dbReference type="AlphaFoldDB" id="A0A2H9VRZ5"/>
<dbReference type="Proteomes" id="UP000242687">
    <property type="component" value="Unassembled WGS sequence"/>
</dbReference>
<organism evidence="1 2">
    <name type="scientific">Mucilaginibacter auburnensis</name>
    <dbReference type="NCBI Taxonomy" id="1457233"/>
    <lineage>
        <taxon>Bacteria</taxon>
        <taxon>Pseudomonadati</taxon>
        <taxon>Bacteroidota</taxon>
        <taxon>Sphingobacteriia</taxon>
        <taxon>Sphingobacteriales</taxon>
        <taxon>Sphingobacteriaceae</taxon>
        <taxon>Mucilaginibacter</taxon>
    </lineage>
</organism>
<comment type="caution">
    <text evidence="1">The sequence shown here is derived from an EMBL/GenBank/DDBJ whole genome shotgun (WGS) entry which is preliminary data.</text>
</comment>
<dbReference type="OrthoDB" id="799983at2"/>
<sequence length="65" mass="7149">MEKQPIDVDALRLLKHDIKNQLSNIHLALDSLKYDLGETTGDVKFCIDAIAASAAKIDSLLKDIV</sequence>
<dbReference type="RefSeq" id="WP_100339842.1">
    <property type="nucleotide sequence ID" value="NZ_PGFJ01000001.1"/>
</dbReference>
<name>A0A2H9VRZ5_9SPHI</name>
<evidence type="ECO:0000313" key="2">
    <source>
        <dbReference type="Proteomes" id="UP000242687"/>
    </source>
</evidence>
<protein>
    <recommendedName>
        <fullName evidence="3">Histidine kinase</fullName>
    </recommendedName>
</protein>
<keyword evidence="2" id="KW-1185">Reference proteome</keyword>
<gene>
    <name evidence="1" type="ORF">CLV57_0575</name>
</gene>